<evidence type="ECO:0000259" key="1">
    <source>
        <dbReference type="Pfam" id="PF26011"/>
    </source>
</evidence>
<reference evidence="4 5" key="1">
    <citation type="submission" date="2014-10" db="EMBL/GenBank/DDBJ databases">
        <title>Genome sequence of Clostridium aceticum DSM 1496.</title>
        <authorList>
            <person name="Poehlein A."/>
            <person name="Schiel-Bengelsdorf B."/>
            <person name="Gottschalk G."/>
            <person name="Duerre P."/>
            <person name="Daniel R."/>
        </authorList>
    </citation>
    <scope>NUCLEOTIDE SEQUENCE [LARGE SCALE GENOMIC DNA]</scope>
    <source>
        <strain evidence="4 5">DSM 1496</strain>
    </source>
</reference>
<sequence length="425" mass="48952">MKTKRKKRKSLSIGKLIKIFAATIILGYFLSRVTPFFSQATNKTYIAEHGKIETTVSTEGYIVRDEKVMKNLGEGKVVLYVSEGEKVARNQKLAEIHLGEIDEKTTRDLEIINLRIQNIKDKESEQQVFSRDIEKIDAEITAILGEIQQYINEGPYEKISLLKENLSTLVEKKSIISGERSFSGKNLDQLERQQQSLQSKVNDSIEIVYSEFPGVFAIGNDGLEELLNLRNIENITEQEWQTIKNTYKSKGDSLEQNSLRIIENHRWSIVARLKELEIEGVEENRRIMIRLRGDSKEYSAVVRKILPVDEEEVIVILDLTDFIEGFYNKRLIAFDMIKSSFEGIMIPNSAIVEKEGQEGIFRLDVNGFARFVPIKVKGSNREYSIVHYGYFDDTRNNETKRVNTMNFYDEIVVNAQQVTEGEKIR</sequence>
<organism evidence="4 5">
    <name type="scientific">Clostridium aceticum</name>
    <dbReference type="NCBI Taxonomy" id="84022"/>
    <lineage>
        <taxon>Bacteria</taxon>
        <taxon>Bacillati</taxon>
        <taxon>Bacillota</taxon>
        <taxon>Clostridia</taxon>
        <taxon>Eubacteriales</taxon>
        <taxon>Clostridiaceae</taxon>
        <taxon>Clostridium</taxon>
    </lineage>
</organism>
<dbReference type="RefSeq" id="WP_044825118.1">
    <property type="nucleotide sequence ID" value="NZ_CP009687.1"/>
</dbReference>
<dbReference type="InterPro" id="IPR058709">
    <property type="entry name" value="BSH_RND-rel"/>
</dbReference>
<evidence type="ECO:0000313" key="4">
    <source>
        <dbReference type="EMBL" id="AKL95561.1"/>
    </source>
</evidence>
<dbReference type="Pfam" id="PF26018">
    <property type="entry name" value="BSH_RND_rel"/>
    <property type="match status" value="1"/>
</dbReference>
<gene>
    <name evidence="4" type="ORF">CACET_c21140</name>
</gene>
<evidence type="ECO:0000259" key="3">
    <source>
        <dbReference type="Pfam" id="PF26018"/>
    </source>
</evidence>
<dbReference type="InterPro" id="IPR058728">
    <property type="entry name" value="HH_RND-rel"/>
</dbReference>
<name>A0A0D8I9C7_9CLOT</name>
<dbReference type="KEGG" id="cace:CACET_c21140"/>
<dbReference type="PATRIC" id="fig|84022.5.peg.597"/>
<evidence type="ECO:0000313" key="5">
    <source>
        <dbReference type="Proteomes" id="UP000035704"/>
    </source>
</evidence>
<dbReference type="OrthoDB" id="1834786at2"/>
<dbReference type="Proteomes" id="UP000035704">
    <property type="component" value="Chromosome"/>
</dbReference>
<dbReference type="InterPro" id="IPR058729">
    <property type="entry name" value="Beta-barrel_RND-rel"/>
</dbReference>
<evidence type="ECO:0000259" key="2">
    <source>
        <dbReference type="Pfam" id="PF26012"/>
    </source>
</evidence>
<protein>
    <submittedName>
        <fullName evidence="4">HlyD family secretion protein</fullName>
    </submittedName>
</protein>
<feature type="domain" description="RND related barrel-sandwich hybrid" evidence="3">
    <location>
        <begin position="66"/>
        <end position="252"/>
    </location>
</feature>
<dbReference type="EMBL" id="CP009687">
    <property type="protein sequence ID" value="AKL95561.1"/>
    <property type="molecule type" value="Genomic_DNA"/>
</dbReference>
<feature type="domain" description="RND related alpha-helical hairpin" evidence="2">
    <location>
        <begin position="102"/>
        <end position="204"/>
    </location>
</feature>
<accession>A0A0D8I9C7</accession>
<dbReference type="AlphaFoldDB" id="A0A0D8I9C7"/>
<feature type="domain" description="RND related beta-barrel" evidence="1">
    <location>
        <begin position="267"/>
        <end position="339"/>
    </location>
</feature>
<keyword evidence="5" id="KW-1185">Reference proteome</keyword>
<dbReference type="STRING" id="84022.CACET_c21140"/>
<dbReference type="Pfam" id="PF26012">
    <property type="entry name" value="HH_RND_rel"/>
    <property type="match status" value="1"/>
</dbReference>
<dbReference type="Pfam" id="PF26011">
    <property type="entry name" value="Beta-barrel_RND_rel"/>
    <property type="match status" value="1"/>
</dbReference>
<proteinExistence type="predicted"/>